<dbReference type="EMBL" id="NAJO01000018">
    <property type="protein sequence ID" value="OQO05666.1"/>
    <property type="molecule type" value="Genomic_DNA"/>
</dbReference>
<dbReference type="PANTHER" id="PTHR23189">
    <property type="entry name" value="RNA RECOGNITION MOTIF-CONTAINING"/>
    <property type="match status" value="1"/>
</dbReference>
<dbReference type="CDD" id="cd12246">
    <property type="entry name" value="RRM1_U1A_like"/>
    <property type="match status" value="1"/>
</dbReference>
<dbReference type="Proteomes" id="UP000192596">
    <property type="component" value="Unassembled WGS sequence"/>
</dbReference>
<name>A0A1V8T2M2_9PEZI</name>
<evidence type="ECO:0000256" key="9">
    <source>
        <dbReference type="ARBA" id="ARBA00023274"/>
    </source>
</evidence>
<organism evidence="13 14">
    <name type="scientific">Cryoendolithus antarcticus</name>
    <dbReference type="NCBI Taxonomy" id="1507870"/>
    <lineage>
        <taxon>Eukaryota</taxon>
        <taxon>Fungi</taxon>
        <taxon>Dikarya</taxon>
        <taxon>Ascomycota</taxon>
        <taxon>Pezizomycotina</taxon>
        <taxon>Dothideomycetes</taxon>
        <taxon>Dothideomycetidae</taxon>
        <taxon>Cladosporiales</taxon>
        <taxon>Cladosporiaceae</taxon>
        <taxon>Cryoendolithus</taxon>
    </lineage>
</organism>
<gene>
    <name evidence="13" type="ORF">B0A48_09758</name>
</gene>
<evidence type="ECO:0000256" key="8">
    <source>
        <dbReference type="ARBA" id="ARBA00023242"/>
    </source>
</evidence>
<accession>A0A1V8T2M2</accession>
<evidence type="ECO:0000259" key="12">
    <source>
        <dbReference type="PROSITE" id="PS50102"/>
    </source>
</evidence>
<dbReference type="OrthoDB" id="266020at2759"/>
<proteinExistence type="inferred from homology"/>
<evidence type="ECO:0000256" key="7">
    <source>
        <dbReference type="ARBA" id="ARBA00023187"/>
    </source>
</evidence>
<dbReference type="STRING" id="1507870.A0A1V8T2M2"/>
<keyword evidence="9" id="KW-0687">Ribonucleoprotein</keyword>
<feature type="region of interest" description="Disordered" evidence="11">
    <location>
        <begin position="92"/>
        <end position="112"/>
    </location>
</feature>
<feature type="domain" description="RRM" evidence="12">
    <location>
        <begin position="165"/>
        <end position="238"/>
    </location>
</feature>
<reference evidence="14" key="1">
    <citation type="submission" date="2017-03" db="EMBL/GenBank/DDBJ databases">
        <title>Genomes of endolithic fungi from Antarctica.</title>
        <authorList>
            <person name="Coleine C."/>
            <person name="Masonjones S."/>
            <person name="Stajich J.E."/>
        </authorList>
    </citation>
    <scope>NUCLEOTIDE SEQUENCE [LARGE SCALE GENOMIC DNA]</scope>
    <source>
        <strain evidence="14">CCFEE 5527</strain>
    </source>
</reference>
<evidence type="ECO:0000256" key="5">
    <source>
        <dbReference type="ARBA" id="ARBA00022737"/>
    </source>
</evidence>
<evidence type="ECO:0000313" key="13">
    <source>
        <dbReference type="EMBL" id="OQO05666.1"/>
    </source>
</evidence>
<protein>
    <recommendedName>
        <fullName evidence="12">RRM domain-containing protein</fullName>
    </recommendedName>
</protein>
<evidence type="ECO:0000256" key="2">
    <source>
        <dbReference type="ARBA" id="ARBA00007243"/>
    </source>
</evidence>
<dbReference type="GO" id="GO:0003723">
    <property type="term" value="F:RNA binding"/>
    <property type="evidence" value="ECO:0007669"/>
    <property type="project" value="UniProtKB-UniRule"/>
</dbReference>
<keyword evidence="4" id="KW-0747">Spliceosome</keyword>
<sequence length="239" mass="26588">MADADTPPSATVYVRNLDERIKIPALIEALHGIFDEFGEIVDIIAKRSNKRKGQAFIVYATAEAAQEAIDELQGFELFGKQIGLEFARTRSDATVEKEDGEEGLEAHKKHRLAEKERKKALEAAELARAPKRPADTEELPDRPSKTAKPTAANAVIPDEYLPPAKTLFLQELPEDYGHAALEIVFKRFPGFREIRLVPTRKTIAFVEYEDEAAAITAKEAVTGMAMGGQPIKVSYQRQR</sequence>
<dbReference type="InParanoid" id="A0A1V8T2M2"/>
<evidence type="ECO:0000256" key="1">
    <source>
        <dbReference type="ARBA" id="ARBA00004123"/>
    </source>
</evidence>
<dbReference type="Pfam" id="PF00076">
    <property type="entry name" value="RRM_1"/>
    <property type="match status" value="2"/>
</dbReference>
<keyword evidence="14" id="KW-1185">Reference proteome</keyword>
<keyword evidence="7" id="KW-0508">mRNA splicing</keyword>
<feature type="domain" description="RRM" evidence="12">
    <location>
        <begin position="10"/>
        <end position="89"/>
    </location>
</feature>
<evidence type="ECO:0000256" key="6">
    <source>
        <dbReference type="ARBA" id="ARBA00022884"/>
    </source>
</evidence>
<evidence type="ECO:0000256" key="3">
    <source>
        <dbReference type="ARBA" id="ARBA00022664"/>
    </source>
</evidence>
<dbReference type="InterPro" id="IPR012677">
    <property type="entry name" value="Nucleotide-bd_a/b_plait_sf"/>
</dbReference>
<dbReference type="SUPFAM" id="SSF54928">
    <property type="entry name" value="RNA-binding domain, RBD"/>
    <property type="match status" value="1"/>
</dbReference>
<evidence type="ECO:0000256" key="11">
    <source>
        <dbReference type="SAM" id="MobiDB-lite"/>
    </source>
</evidence>
<keyword evidence="8" id="KW-0539">Nucleus</keyword>
<keyword evidence="5" id="KW-0677">Repeat</keyword>
<dbReference type="InterPro" id="IPR000504">
    <property type="entry name" value="RRM_dom"/>
</dbReference>
<dbReference type="Gene3D" id="3.30.70.330">
    <property type="match status" value="2"/>
</dbReference>
<dbReference type="SMART" id="SM00360">
    <property type="entry name" value="RRM"/>
    <property type="match status" value="2"/>
</dbReference>
<dbReference type="GO" id="GO:0005681">
    <property type="term" value="C:spliceosomal complex"/>
    <property type="evidence" value="ECO:0007669"/>
    <property type="project" value="UniProtKB-KW"/>
</dbReference>
<dbReference type="GO" id="GO:0008380">
    <property type="term" value="P:RNA splicing"/>
    <property type="evidence" value="ECO:0007669"/>
    <property type="project" value="UniProtKB-KW"/>
</dbReference>
<dbReference type="GO" id="GO:0006397">
    <property type="term" value="P:mRNA processing"/>
    <property type="evidence" value="ECO:0007669"/>
    <property type="project" value="UniProtKB-KW"/>
</dbReference>
<evidence type="ECO:0000256" key="4">
    <source>
        <dbReference type="ARBA" id="ARBA00022728"/>
    </source>
</evidence>
<keyword evidence="3" id="KW-0507">mRNA processing</keyword>
<dbReference type="FunFam" id="3.30.70.330:FF:000039">
    <property type="entry name" value="U1 small nuclear ribonucleoprotein A"/>
    <property type="match status" value="1"/>
</dbReference>
<comment type="caution">
    <text evidence="13">The sequence shown here is derived from an EMBL/GenBank/DDBJ whole genome shotgun (WGS) entry which is preliminary data.</text>
</comment>
<comment type="similarity">
    <text evidence="2">Belongs to the RRM U1 A/B'' family.</text>
</comment>
<evidence type="ECO:0000256" key="10">
    <source>
        <dbReference type="PROSITE-ProRule" id="PRU00176"/>
    </source>
</evidence>
<dbReference type="CDD" id="cd12247">
    <property type="entry name" value="RRM2_U1A_like"/>
    <property type="match status" value="1"/>
</dbReference>
<evidence type="ECO:0000313" key="14">
    <source>
        <dbReference type="Proteomes" id="UP000192596"/>
    </source>
</evidence>
<dbReference type="PROSITE" id="PS50102">
    <property type="entry name" value="RRM"/>
    <property type="match status" value="2"/>
</dbReference>
<feature type="compositionally biased region" description="Basic and acidic residues" evidence="11">
    <location>
        <begin position="132"/>
        <end position="144"/>
    </location>
</feature>
<dbReference type="AlphaFoldDB" id="A0A1V8T2M2"/>
<keyword evidence="6 10" id="KW-0694">RNA-binding</keyword>
<dbReference type="FunFam" id="3.30.70.330:FF:000029">
    <property type="entry name" value="U2 small nuclear ribonucleoprotein B"/>
    <property type="match status" value="1"/>
</dbReference>
<dbReference type="InterPro" id="IPR035979">
    <property type="entry name" value="RBD_domain_sf"/>
</dbReference>
<feature type="region of interest" description="Disordered" evidence="11">
    <location>
        <begin position="124"/>
        <end position="150"/>
    </location>
</feature>
<comment type="subcellular location">
    <subcellularLocation>
        <location evidence="1">Nucleus</location>
    </subcellularLocation>
</comment>
<dbReference type="GO" id="GO:0030532">
    <property type="term" value="C:small nuclear ribonucleoprotein complex"/>
    <property type="evidence" value="ECO:0007669"/>
    <property type="project" value="UniProtKB-ARBA"/>
</dbReference>